<accession>A0A0A9Z3G3</accession>
<keyword evidence="1" id="KW-0413">Isomerase</keyword>
<proteinExistence type="predicted"/>
<reference evidence="1" key="1">
    <citation type="journal article" date="2014" name="PLoS ONE">
        <title>Transcriptome-Based Identification of ABC Transporters in the Western Tarnished Plant Bug Lygus hesperus.</title>
        <authorList>
            <person name="Hull J.J."/>
            <person name="Chaney K."/>
            <person name="Geib S.M."/>
            <person name="Fabrick J.A."/>
            <person name="Brent C.S."/>
            <person name="Walsh D."/>
            <person name="Lavine L.C."/>
        </authorList>
    </citation>
    <scope>NUCLEOTIDE SEQUENCE</scope>
</reference>
<organism evidence="1">
    <name type="scientific">Lygus hesperus</name>
    <name type="common">Western plant bug</name>
    <dbReference type="NCBI Taxonomy" id="30085"/>
    <lineage>
        <taxon>Eukaryota</taxon>
        <taxon>Metazoa</taxon>
        <taxon>Ecdysozoa</taxon>
        <taxon>Arthropoda</taxon>
        <taxon>Hexapoda</taxon>
        <taxon>Insecta</taxon>
        <taxon>Pterygota</taxon>
        <taxon>Neoptera</taxon>
        <taxon>Paraneoptera</taxon>
        <taxon>Hemiptera</taxon>
        <taxon>Heteroptera</taxon>
        <taxon>Panheteroptera</taxon>
        <taxon>Cimicomorpha</taxon>
        <taxon>Miridae</taxon>
        <taxon>Mirini</taxon>
        <taxon>Lygus</taxon>
    </lineage>
</organism>
<sequence length="117" mass="13847">SRLFDLDSQVTDLLFLCGEEQEVITKEFDSMEEYRDKYFSLIALKTDLFATQNDQRSVVPESEFSGSRSNKTRDLKLPKLVPKEFDGSLREWIPFWAIFERIHLSTDYDDSTKFQYL</sequence>
<dbReference type="AlphaFoldDB" id="A0A0A9Z3G3"/>
<evidence type="ECO:0000313" key="1">
    <source>
        <dbReference type="EMBL" id="JAG39802.1"/>
    </source>
</evidence>
<feature type="non-terminal residue" evidence="1">
    <location>
        <position position="1"/>
    </location>
</feature>
<dbReference type="EMBL" id="GBHO01003802">
    <property type="protein sequence ID" value="JAG39802.1"/>
    <property type="molecule type" value="Transcribed_RNA"/>
</dbReference>
<reference evidence="1" key="2">
    <citation type="submission" date="2014-07" db="EMBL/GenBank/DDBJ databases">
        <authorList>
            <person name="Hull J."/>
        </authorList>
    </citation>
    <scope>NUCLEOTIDE SEQUENCE</scope>
</reference>
<dbReference type="GO" id="GO:0016853">
    <property type="term" value="F:isomerase activity"/>
    <property type="evidence" value="ECO:0007669"/>
    <property type="project" value="UniProtKB-KW"/>
</dbReference>
<gene>
    <name evidence="1" type="primary">uxaC_1</name>
    <name evidence="1" type="ORF">CM83_104772</name>
</gene>
<protein>
    <submittedName>
        <fullName evidence="1">Uronate isomerase</fullName>
    </submittedName>
</protein>
<name>A0A0A9Z3G3_LYGHE</name>
<feature type="non-terminal residue" evidence="1">
    <location>
        <position position="117"/>
    </location>
</feature>